<feature type="region of interest" description="Disordered" evidence="1">
    <location>
        <begin position="1"/>
        <end position="43"/>
    </location>
</feature>
<proteinExistence type="predicted"/>
<dbReference type="AlphaFoldDB" id="A0A8J5WVQ3"/>
<keyword evidence="3" id="KW-1185">Reference proteome</keyword>
<name>A0A8J5WVQ3_ZIZPA</name>
<evidence type="ECO:0000313" key="2">
    <source>
        <dbReference type="EMBL" id="KAG8094128.1"/>
    </source>
</evidence>
<evidence type="ECO:0000313" key="3">
    <source>
        <dbReference type="Proteomes" id="UP000729402"/>
    </source>
</evidence>
<dbReference type="EMBL" id="JAAALK010000080">
    <property type="protein sequence ID" value="KAG8094128.1"/>
    <property type="molecule type" value="Genomic_DNA"/>
</dbReference>
<gene>
    <name evidence="2" type="ORF">GUJ93_ZPchr0012g20770</name>
</gene>
<reference evidence="2" key="1">
    <citation type="journal article" date="2021" name="bioRxiv">
        <title>Whole Genome Assembly and Annotation of Northern Wild Rice, Zizania palustris L., Supports a Whole Genome Duplication in the Zizania Genus.</title>
        <authorList>
            <person name="Haas M."/>
            <person name="Kono T."/>
            <person name="Macchietto M."/>
            <person name="Millas R."/>
            <person name="McGilp L."/>
            <person name="Shao M."/>
            <person name="Duquette J."/>
            <person name="Hirsch C.N."/>
            <person name="Kimball J."/>
        </authorList>
    </citation>
    <scope>NUCLEOTIDE SEQUENCE</scope>
    <source>
        <tissue evidence="2">Fresh leaf tissue</tissue>
    </source>
</reference>
<feature type="compositionally biased region" description="Basic residues" evidence="1">
    <location>
        <begin position="115"/>
        <end position="124"/>
    </location>
</feature>
<feature type="compositionally biased region" description="Low complexity" evidence="1">
    <location>
        <begin position="128"/>
        <end position="137"/>
    </location>
</feature>
<comment type="caution">
    <text evidence="2">The sequence shown here is derived from an EMBL/GenBank/DDBJ whole genome shotgun (WGS) entry which is preliminary data.</text>
</comment>
<dbReference type="Proteomes" id="UP000729402">
    <property type="component" value="Unassembled WGS sequence"/>
</dbReference>
<protein>
    <submittedName>
        <fullName evidence="2">Uncharacterized protein</fullName>
    </submittedName>
</protein>
<accession>A0A8J5WVQ3</accession>
<sequence length="149" mass="15641">MAATPQIPSSLSASVSSAQNPSSPPPPPPMGMGKRARHGGSGFEARLGRLISDAGLFGSSAEDVAVTLRSRFPEFRRQKLDPFTSAVRRALSSLPSLAACDSNTDDDDSHASTPSRRRRRRRLHDAHATSSSSTSLSDDGRPTAASAGI</sequence>
<evidence type="ECO:0000256" key="1">
    <source>
        <dbReference type="SAM" id="MobiDB-lite"/>
    </source>
</evidence>
<dbReference type="OrthoDB" id="10507096at2759"/>
<reference evidence="2" key="2">
    <citation type="submission" date="2021-02" db="EMBL/GenBank/DDBJ databases">
        <authorList>
            <person name="Kimball J.A."/>
            <person name="Haas M.W."/>
            <person name="Macchietto M."/>
            <person name="Kono T."/>
            <person name="Duquette J."/>
            <person name="Shao M."/>
        </authorList>
    </citation>
    <scope>NUCLEOTIDE SEQUENCE</scope>
    <source>
        <tissue evidence="2">Fresh leaf tissue</tissue>
    </source>
</reference>
<feature type="region of interest" description="Disordered" evidence="1">
    <location>
        <begin position="97"/>
        <end position="149"/>
    </location>
</feature>
<organism evidence="2 3">
    <name type="scientific">Zizania palustris</name>
    <name type="common">Northern wild rice</name>
    <dbReference type="NCBI Taxonomy" id="103762"/>
    <lineage>
        <taxon>Eukaryota</taxon>
        <taxon>Viridiplantae</taxon>
        <taxon>Streptophyta</taxon>
        <taxon>Embryophyta</taxon>
        <taxon>Tracheophyta</taxon>
        <taxon>Spermatophyta</taxon>
        <taxon>Magnoliopsida</taxon>
        <taxon>Liliopsida</taxon>
        <taxon>Poales</taxon>
        <taxon>Poaceae</taxon>
        <taxon>BOP clade</taxon>
        <taxon>Oryzoideae</taxon>
        <taxon>Oryzeae</taxon>
        <taxon>Zizaniinae</taxon>
        <taxon>Zizania</taxon>
    </lineage>
</organism>
<feature type="compositionally biased region" description="Low complexity" evidence="1">
    <location>
        <begin position="8"/>
        <end position="21"/>
    </location>
</feature>